<sequence length="73" mass="8458">VKCWKGSIVSCSSKVQLSNQSMNDMCIPQQKKEILLNESMDKSTEMKQIPQKMLLSSEINQYFSKRKTKTKNQ</sequence>
<organism evidence="1 2">
    <name type="scientific">Dermatophagoides pteronyssinus</name>
    <name type="common">European house dust mite</name>
    <dbReference type="NCBI Taxonomy" id="6956"/>
    <lineage>
        <taxon>Eukaryota</taxon>
        <taxon>Metazoa</taxon>
        <taxon>Ecdysozoa</taxon>
        <taxon>Arthropoda</taxon>
        <taxon>Chelicerata</taxon>
        <taxon>Arachnida</taxon>
        <taxon>Acari</taxon>
        <taxon>Acariformes</taxon>
        <taxon>Sarcoptiformes</taxon>
        <taxon>Astigmata</taxon>
        <taxon>Psoroptidia</taxon>
        <taxon>Analgoidea</taxon>
        <taxon>Pyroglyphidae</taxon>
        <taxon>Dermatophagoidinae</taxon>
        <taxon>Dermatophagoides</taxon>
    </lineage>
</organism>
<dbReference type="EMBL" id="NJHN03000019">
    <property type="protein sequence ID" value="KAH9425276.1"/>
    <property type="molecule type" value="Genomic_DNA"/>
</dbReference>
<dbReference type="Proteomes" id="UP000887458">
    <property type="component" value="Unassembled WGS sequence"/>
</dbReference>
<comment type="caution">
    <text evidence="1">The sequence shown here is derived from an EMBL/GenBank/DDBJ whole genome shotgun (WGS) entry which is preliminary data.</text>
</comment>
<reference evidence="1 2" key="2">
    <citation type="journal article" date="2022" name="Mol. Biol. Evol.">
        <title>Comparative Genomics Reveals Insights into the Divergent Evolution of Astigmatic Mites and Household Pest Adaptations.</title>
        <authorList>
            <person name="Xiong Q."/>
            <person name="Wan A.T."/>
            <person name="Liu X."/>
            <person name="Fung C.S."/>
            <person name="Xiao X."/>
            <person name="Malainual N."/>
            <person name="Hou J."/>
            <person name="Wang L."/>
            <person name="Wang M."/>
            <person name="Yang K.Y."/>
            <person name="Cui Y."/>
            <person name="Leung E.L."/>
            <person name="Nong W."/>
            <person name="Shin S.K."/>
            <person name="Au S.W."/>
            <person name="Jeong K.Y."/>
            <person name="Chew F.T."/>
            <person name="Hui J.H."/>
            <person name="Leung T.F."/>
            <person name="Tungtrongchitr A."/>
            <person name="Zhong N."/>
            <person name="Liu Z."/>
            <person name="Tsui S.K."/>
        </authorList>
    </citation>
    <scope>NUCLEOTIDE SEQUENCE [LARGE SCALE GENOMIC DNA]</scope>
    <source>
        <strain evidence="1">Derp</strain>
    </source>
</reference>
<feature type="non-terminal residue" evidence="1">
    <location>
        <position position="1"/>
    </location>
</feature>
<reference evidence="1 2" key="1">
    <citation type="journal article" date="2018" name="J. Allergy Clin. Immunol.">
        <title>High-quality assembly of Dermatophagoides pteronyssinus genome and transcriptome reveals a wide range of novel allergens.</title>
        <authorList>
            <person name="Liu X.Y."/>
            <person name="Yang K.Y."/>
            <person name="Wang M.Q."/>
            <person name="Kwok J.S."/>
            <person name="Zeng X."/>
            <person name="Yang Z."/>
            <person name="Xiao X.J."/>
            <person name="Lau C.P."/>
            <person name="Li Y."/>
            <person name="Huang Z.M."/>
            <person name="Ba J.G."/>
            <person name="Yim A.K."/>
            <person name="Ouyang C.Y."/>
            <person name="Ngai S.M."/>
            <person name="Chan T.F."/>
            <person name="Leung E.L."/>
            <person name="Liu L."/>
            <person name="Liu Z.G."/>
            <person name="Tsui S.K."/>
        </authorList>
    </citation>
    <scope>NUCLEOTIDE SEQUENCE [LARGE SCALE GENOMIC DNA]</scope>
    <source>
        <strain evidence="1">Derp</strain>
    </source>
</reference>
<name>A0ABQ8JSK0_DERPT</name>
<protein>
    <submittedName>
        <fullName evidence="1">Uncharacterized protein</fullName>
    </submittedName>
</protein>
<accession>A0ABQ8JSK0</accession>
<proteinExistence type="predicted"/>
<evidence type="ECO:0000313" key="2">
    <source>
        <dbReference type="Proteomes" id="UP000887458"/>
    </source>
</evidence>
<evidence type="ECO:0000313" key="1">
    <source>
        <dbReference type="EMBL" id="KAH9425276.1"/>
    </source>
</evidence>
<gene>
    <name evidence="1" type="ORF">DERP_013468</name>
</gene>
<keyword evidence="2" id="KW-1185">Reference proteome</keyword>